<reference evidence="2 3" key="1">
    <citation type="journal article" date="2015" name="Genome Biol. Evol.">
        <title>Comparative Genomics of a Bacterivorous Green Alga Reveals Evolutionary Causalities and Consequences of Phago-Mixotrophic Mode of Nutrition.</title>
        <authorList>
            <person name="Burns J.A."/>
            <person name="Paasch A."/>
            <person name="Narechania A."/>
            <person name="Kim E."/>
        </authorList>
    </citation>
    <scope>NUCLEOTIDE SEQUENCE [LARGE SCALE GENOMIC DNA]</scope>
    <source>
        <strain evidence="2 3">PLY_AMNH</strain>
    </source>
</reference>
<feature type="region of interest" description="Disordered" evidence="1">
    <location>
        <begin position="251"/>
        <end position="275"/>
    </location>
</feature>
<evidence type="ECO:0000313" key="2">
    <source>
        <dbReference type="EMBL" id="KAK3261576.1"/>
    </source>
</evidence>
<dbReference type="AlphaFoldDB" id="A0AAE0FMA9"/>
<sequence length="455" mass="48946">MELGVSLYYEGAPELTCVRYISEGGLAALPFNHSIYDWDQQVDFDLLIWSSSSPAEALSWVFRVGTLTTRLQAELCGFHIGITILHMDVELRADPSQKVNTEVDLQFAVSVLSLGSALALALEIHRYCARRNILSQLFDEHFGTFQDGHRTQLYHGQPHGRPGLYTWSLFMGAEVNGFRHTPPGSLHVWEPKKTTGLKDMFSGFTVGTKPKKSMRKLKVVPPASISQRTSAALTRSSIMIRNFGDALLAKPSQTKAGKSHSSKAKSKNKGKSTFGPVTEAYSALADVDLRAVEEPHSPMGPGPDVGMPDGAGNSKLCAAEGNQVEYSDSTEVADLPDGGDAVERKRLGGRPQGLRAAACCQASHDLFQVDVGSLTRAGPVDEDPVDEVALTGGPGPVTEAKYYVELVQCLTHSPQPPTPNLPVQGIYYCNGGGILCRADVALSAFPPSSFVTATS</sequence>
<evidence type="ECO:0000256" key="1">
    <source>
        <dbReference type="SAM" id="MobiDB-lite"/>
    </source>
</evidence>
<organism evidence="2 3">
    <name type="scientific">Cymbomonas tetramitiformis</name>
    <dbReference type="NCBI Taxonomy" id="36881"/>
    <lineage>
        <taxon>Eukaryota</taxon>
        <taxon>Viridiplantae</taxon>
        <taxon>Chlorophyta</taxon>
        <taxon>Pyramimonadophyceae</taxon>
        <taxon>Pyramimonadales</taxon>
        <taxon>Pyramimonadaceae</taxon>
        <taxon>Cymbomonas</taxon>
    </lineage>
</organism>
<keyword evidence="3" id="KW-1185">Reference proteome</keyword>
<accession>A0AAE0FMA9</accession>
<protein>
    <submittedName>
        <fullName evidence="2">Uncharacterized protein</fullName>
    </submittedName>
</protein>
<dbReference type="EMBL" id="LGRX02016809">
    <property type="protein sequence ID" value="KAK3261576.1"/>
    <property type="molecule type" value="Genomic_DNA"/>
</dbReference>
<feature type="compositionally biased region" description="Basic residues" evidence="1">
    <location>
        <begin position="257"/>
        <end position="270"/>
    </location>
</feature>
<dbReference type="Proteomes" id="UP001190700">
    <property type="component" value="Unassembled WGS sequence"/>
</dbReference>
<evidence type="ECO:0000313" key="3">
    <source>
        <dbReference type="Proteomes" id="UP001190700"/>
    </source>
</evidence>
<gene>
    <name evidence="2" type="ORF">CYMTET_29521</name>
</gene>
<proteinExistence type="predicted"/>
<name>A0AAE0FMA9_9CHLO</name>
<comment type="caution">
    <text evidence="2">The sequence shown here is derived from an EMBL/GenBank/DDBJ whole genome shotgun (WGS) entry which is preliminary data.</text>
</comment>